<comment type="subcellular location">
    <subcellularLocation>
        <location evidence="6">Cytoplasm</location>
    </subcellularLocation>
</comment>
<dbReference type="PANTHER" id="PTHR42714:SF2">
    <property type="entry name" value="TRNA MODIFICATION GTPASE GTPBP3, MITOCHONDRIAL"/>
    <property type="match status" value="1"/>
</dbReference>
<dbReference type="GO" id="GO:0002098">
    <property type="term" value="P:tRNA wobble uridine modification"/>
    <property type="evidence" value="ECO:0007669"/>
    <property type="project" value="TreeGrafter"/>
</dbReference>
<dbReference type="PROSITE" id="PS51709">
    <property type="entry name" value="G_TRME"/>
    <property type="match status" value="1"/>
</dbReference>
<feature type="domain" description="TrmE-type G" evidence="8">
    <location>
        <begin position="215"/>
        <end position="375"/>
    </location>
</feature>
<evidence type="ECO:0000256" key="4">
    <source>
        <dbReference type="ARBA" id="ARBA00022958"/>
    </source>
</evidence>
<dbReference type="EMBL" id="JACRSS010000002">
    <property type="protein sequence ID" value="MBC8538430.1"/>
    <property type="molecule type" value="Genomic_DNA"/>
</dbReference>
<evidence type="ECO:0000256" key="1">
    <source>
        <dbReference type="ARBA" id="ARBA00011043"/>
    </source>
</evidence>
<evidence type="ECO:0000256" key="6">
    <source>
        <dbReference type="HAMAP-Rule" id="MF_00379"/>
    </source>
</evidence>
<comment type="function">
    <text evidence="6">Exhibits a very high intrinsic GTPase hydrolysis rate. Involved in the addition of a carboxymethylaminomethyl (cmnm) group at the wobble position (U34) of certain tRNAs, forming tRNA-cmnm(5)s(2)U34.</text>
</comment>
<protein>
    <recommendedName>
        <fullName evidence="6">tRNA modification GTPase MnmE</fullName>
        <ecNumber evidence="6">3.6.-.-</ecNumber>
    </recommendedName>
</protein>
<gene>
    <name evidence="6 9" type="primary">mnmE</name>
    <name evidence="6" type="synonym">trmE</name>
    <name evidence="9" type="ORF">H8693_05725</name>
</gene>
<keyword evidence="3 6" id="KW-0547">Nucleotide-binding</keyword>
<keyword evidence="6" id="KW-0378">Hydrolase</keyword>
<accession>A0A926HWV9</accession>
<comment type="caution">
    <text evidence="9">The sequence shown here is derived from an EMBL/GenBank/DDBJ whole genome shotgun (WGS) entry which is preliminary data.</text>
</comment>
<dbReference type="GO" id="GO:0046872">
    <property type="term" value="F:metal ion binding"/>
    <property type="evidence" value="ECO:0007669"/>
    <property type="project" value="UniProtKB-KW"/>
</dbReference>
<dbReference type="Gene3D" id="3.30.1360.120">
    <property type="entry name" value="Probable tRNA modification gtpase trme, domain 1"/>
    <property type="match status" value="1"/>
</dbReference>
<feature type="binding site" evidence="6">
    <location>
        <position position="225"/>
    </location>
    <ligand>
        <name>K(+)</name>
        <dbReference type="ChEBI" id="CHEBI:29103"/>
    </ligand>
</feature>
<evidence type="ECO:0000256" key="3">
    <source>
        <dbReference type="ARBA" id="ARBA00022741"/>
    </source>
</evidence>
<keyword evidence="6" id="KW-0963">Cytoplasm</keyword>
<dbReference type="GO" id="GO:0003924">
    <property type="term" value="F:GTPase activity"/>
    <property type="evidence" value="ECO:0007669"/>
    <property type="project" value="UniProtKB-UniRule"/>
</dbReference>
<dbReference type="NCBIfam" id="TIGR00450">
    <property type="entry name" value="mnmE_trmE_thdF"/>
    <property type="match status" value="1"/>
</dbReference>
<keyword evidence="5 6" id="KW-0342">GTP-binding</keyword>
<keyword evidence="2 6" id="KW-0819">tRNA processing</keyword>
<dbReference type="HAMAP" id="MF_00379">
    <property type="entry name" value="GTPase_MnmE"/>
    <property type="match status" value="1"/>
</dbReference>
<dbReference type="Pfam" id="PF12631">
    <property type="entry name" value="MnmE_helical"/>
    <property type="match status" value="1"/>
</dbReference>
<dbReference type="RefSeq" id="WP_249280195.1">
    <property type="nucleotide sequence ID" value="NZ_JACRSS010000002.1"/>
</dbReference>
<dbReference type="NCBIfam" id="TIGR00231">
    <property type="entry name" value="small_GTP"/>
    <property type="match status" value="1"/>
</dbReference>
<evidence type="ECO:0000256" key="2">
    <source>
        <dbReference type="ARBA" id="ARBA00022694"/>
    </source>
</evidence>
<dbReference type="InterPro" id="IPR027417">
    <property type="entry name" value="P-loop_NTPase"/>
</dbReference>
<evidence type="ECO:0000256" key="7">
    <source>
        <dbReference type="RuleBase" id="RU003313"/>
    </source>
</evidence>
<feature type="binding site" evidence="6">
    <location>
        <position position="249"/>
    </location>
    <ligand>
        <name>K(+)</name>
        <dbReference type="ChEBI" id="CHEBI:29103"/>
    </ligand>
</feature>
<feature type="binding site" evidence="6">
    <location>
        <begin position="225"/>
        <end position="230"/>
    </location>
    <ligand>
        <name>GTP</name>
        <dbReference type="ChEBI" id="CHEBI:37565"/>
    </ligand>
</feature>
<feature type="binding site" evidence="6">
    <location>
        <position position="22"/>
    </location>
    <ligand>
        <name>(6S)-5-formyl-5,6,7,8-tetrahydrofolate</name>
        <dbReference type="ChEBI" id="CHEBI:57457"/>
    </ligand>
</feature>
<keyword evidence="6" id="KW-0460">Magnesium</keyword>
<dbReference type="CDD" id="cd04164">
    <property type="entry name" value="trmE"/>
    <property type="match status" value="1"/>
</dbReference>
<dbReference type="GO" id="GO:0005829">
    <property type="term" value="C:cytosol"/>
    <property type="evidence" value="ECO:0007669"/>
    <property type="project" value="TreeGrafter"/>
</dbReference>
<feature type="binding site" evidence="6">
    <location>
        <position position="229"/>
    </location>
    <ligand>
        <name>Mg(2+)</name>
        <dbReference type="ChEBI" id="CHEBI:18420"/>
    </ligand>
</feature>
<name>A0A926HWV9_9FIRM</name>
<dbReference type="GO" id="GO:0030488">
    <property type="term" value="P:tRNA methylation"/>
    <property type="evidence" value="ECO:0007669"/>
    <property type="project" value="TreeGrafter"/>
</dbReference>
<keyword evidence="10" id="KW-1185">Reference proteome</keyword>
<dbReference type="FunFam" id="3.40.50.300:FF:000494">
    <property type="entry name" value="tRNA modification GTPase MnmE"/>
    <property type="match status" value="1"/>
</dbReference>
<dbReference type="InterPro" id="IPR018948">
    <property type="entry name" value="GTP-bd_TrmE_N"/>
</dbReference>
<feature type="binding site" evidence="6">
    <location>
        <position position="453"/>
    </location>
    <ligand>
        <name>(6S)-5-formyl-5,6,7,8-tetrahydrofolate</name>
        <dbReference type="ChEBI" id="CHEBI:57457"/>
    </ligand>
</feature>
<dbReference type="Gene3D" id="3.40.50.300">
    <property type="entry name" value="P-loop containing nucleotide triphosphate hydrolases"/>
    <property type="match status" value="1"/>
</dbReference>
<dbReference type="InterPro" id="IPR027266">
    <property type="entry name" value="TrmE/GcvT-like"/>
</dbReference>
<reference evidence="9" key="1">
    <citation type="submission" date="2020-08" db="EMBL/GenBank/DDBJ databases">
        <title>Genome public.</title>
        <authorList>
            <person name="Liu C."/>
            <person name="Sun Q."/>
        </authorList>
    </citation>
    <scope>NUCLEOTIDE SEQUENCE</scope>
    <source>
        <strain evidence="9">NSJ-63</strain>
    </source>
</reference>
<feature type="binding site" evidence="6">
    <location>
        <position position="244"/>
    </location>
    <ligand>
        <name>K(+)</name>
        <dbReference type="ChEBI" id="CHEBI:29103"/>
    </ligand>
</feature>
<evidence type="ECO:0000313" key="10">
    <source>
        <dbReference type="Proteomes" id="UP000617951"/>
    </source>
</evidence>
<dbReference type="Proteomes" id="UP000617951">
    <property type="component" value="Unassembled WGS sequence"/>
</dbReference>
<proteinExistence type="inferred from homology"/>
<dbReference type="InterPro" id="IPR004520">
    <property type="entry name" value="GTPase_MnmE"/>
</dbReference>
<comment type="subunit">
    <text evidence="6">Homodimer. Heterotetramer of two MnmE and two MnmG subunits.</text>
</comment>
<dbReference type="SUPFAM" id="SSF52540">
    <property type="entry name" value="P-loop containing nucleoside triphosphate hydrolases"/>
    <property type="match status" value="1"/>
</dbReference>
<feature type="binding site" evidence="6">
    <location>
        <position position="246"/>
    </location>
    <ligand>
        <name>K(+)</name>
        <dbReference type="ChEBI" id="CHEBI:29103"/>
    </ligand>
</feature>
<dbReference type="Pfam" id="PF10396">
    <property type="entry name" value="TrmE_N"/>
    <property type="match status" value="1"/>
</dbReference>
<feature type="binding site" evidence="6">
    <location>
        <position position="119"/>
    </location>
    <ligand>
        <name>(6S)-5-formyl-5,6,7,8-tetrahydrofolate</name>
        <dbReference type="ChEBI" id="CHEBI:57457"/>
    </ligand>
</feature>
<feature type="binding site" evidence="6">
    <location>
        <begin position="269"/>
        <end position="272"/>
    </location>
    <ligand>
        <name>GTP</name>
        <dbReference type="ChEBI" id="CHEBI:37565"/>
    </ligand>
</feature>
<dbReference type="NCBIfam" id="NF003661">
    <property type="entry name" value="PRK05291.1-3"/>
    <property type="match status" value="1"/>
</dbReference>
<dbReference type="InterPro" id="IPR027368">
    <property type="entry name" value="MnmE_dom2"/>
</dbReference>
<dbReference type="InterPro" id="IPR005225">
    <property type="entry name" value="Small_GTP-bd"/>
</dbReference>
<dbReference type="Pfam" id="PF01926">
    <property type="entry name" value="MMR_HSR1"/>
    <property type="match status" value="1"/>
</dbReference>
<sequence length="453" mass="49146">MKEQTICALATPAGNGGIAILRMSGEDSLPIAKQIFDGRGEILPRQMVLGYIRDGKTPIDQVLLVYFAAPASYTGEDVVEIHCHGGMMAAQMILDLLMEKGAVPAQPGEFTKRAFLHGKMDLSQAEAVGELIGSLSKKGAAVSARQLRGDLMKKIRELQDRLTDCIAALEAGIEYPEEDLEEAILQAQMPGLKKIEKELHKLLSSYREGRMLREGIQVAIAGRPNVGKSSLLNAIFGEEKAIVTDIPGTTRDVVKEYRTIHSVPVVFLDTAGIRETQDAVEKIGVERSRAALADCSLILFLLDGAETLTPEDSDIFREISRQEKPVLLVLNKTDLNRKTTAADVVEAFGKAPMEISAATGEGIDALLEEVYRAAIRDEEMLEGVVITEKRHQAALAAASDALGDAIRALEAGMDLDCASIDLKACWDKLGEITGETLGEEIIDRIFTKFCLGK</sequence>
<dbReference type="AlphaFoldDB" id="A0A926HWV9"/>
<dbReference type="EC" id="3.6.-.-" evidence="6"/>
<dbReference type="InterPro" id="IPR031168">
    <property type="entry name" value="G_TrmE"/>
</dbReference>
<evidence type="ECO:0000256" key="5">
    <source>
        <dbReference type="ARBA" id="ARBA00023134"/>
    </source>
</evidence>
<dbReference type="GO" id="GO:0005525">
    <property type="term" value="F:GTP binding"/>
    <property type="evidence" value="ECO:0007669"/>
    <property type="project" value="UniProtKB-UniRule"/>
</dbReference>
<keyword evidence="4 6" id="KW-0630">Potassium</keyword>
<feature type="binding site" evidence="6">
    <location>
        <position position="80"/>
    </location>
    <ligand>
        <name>(6S)-5-formyl-5,6,7,8-tetrahydrofolate</name>
        <dbReference type="ChEBI" id="CHEBI:57457"/>
    </ligand>
</feature>
<comment type="caution">
    <text evidence="6">Lacks conserved residue(s) required for the propagation of feature annotation.</text>
</comment>
<organism evidence="9 10">
    <name type="scientific">Guopingia tenuis</name>
    <dbReference type="NCBI Taxonomy" id="2763656"/>
    <lineage>
        <taxon>Bacteria</taxon>
        <taxon>Bacillati</taxon>
        <taxon>Bacillota</taxon>
        <taxon>Clostridia</taxon>
        <taxon>Christensenellales</taxon>
        <taxon>Christensenellaceae</taxon>
        <taxon>Guopingia</taxon>
    </lineage>
</organism>
<feature type="binding site" evidence="6">
    <location>
        <position position="250"/>
    </location>
    <ligand>
        <name>Mg(2+)</name>
        <dbReference type="ChEBI" id="CHEBI:18420"/>
    </ligand>
</feature>
<evidence type="ECO:0000259" key="8">
    <source>
        <dbReference type="PROSITE" id="PS51709"/>
    </source>
</evidence>
<comment type="cofactor">
    <cofactor evidence="6">
        <name>K(+)</name>
        <dbReference type="ChEBI" id="CHEBI:29103"/>
    </cofactor>
    <text evidence="6">Binds 1 potassium ion per subunit.</text>
</comment>
<dbReference type="CDD" id="cd14858">
    <property type="entry name" value="TrmE_N"/>
    <property type="match status" value="1"/>
</dbReference>
<evidence type="ECO:0000313" key="9">
    <source>
        <dbReference type="EMBL" id="MBC8538430.1"/>
    </source>
</evidence>
<keyword evidence="6" id="KW-0479">Metal-binding</keyword>
<comment type="similarity">
    <text evidence="1 6 7">Belongs to the TRAFAC class TrmE-Era-EngA-EngB-Septin-like GTPase superfamily. TrmE GTPase family.</text>
</comment>
<dbReference type="InterPro" id="IPR025867">
    <property type="entry name" value="MnmE_helical"/>
</dbReference>
<dbReference type="Gene3D" id="1.20.120.430">
    <property type="entry name" value="tRNA modification GTPase MnmE domain 2"/>
    <property type="match status" value="1"/>
</dbReference>
<dbReference type="InterPro" id="IPR006073">
    <property type="entry name" value="GTP-bd"/>
</dbReference>
<dbReference type="PRINTS" id="PR00449">
    <property type="entry name" value="RASTRNSFRMNG"/>
</dbReference>
<feature type="binding site" evidence="6">
    <location>
        <begin position="244"/>
        <end position="250"/>
    </location>
    <ligand>
        <name>GTP</name>
        <dbReference type="ChEBI" id="CHEBI:37565"/>
    </ligand>
</feature>
<dbReference type="PANTHER" id="PTHR42714">
    <property type="entry name" value="TRNA MODIFICATION GTPASE GTPBP3"/>
    <property type="match status" value="1"/>
</dbReference>